<dbReference type="EMBL" id="BMNY01000001">
    <property type="protein sequence ID" value="GGM74916.1"/>
    <property type="molecule type" value="Genomic_DNA"/>
</dbReference>
<dbReference type="GO" id="GO:0000049">
    <property type="term" value="F:tRNA binding"/>
    <property type="evidence" value="ECO:0007669"/>
    <property type="project" value="UniProtKB-UniRule"/>
</dbReference>
<dbReference type="PANTHER" id="PTHR10631:SF3">
    <property type="entry name" value="TRNA (GUANINE(26)-N(2))-DIMETHYLTRANSFERASE"/>
    <property type="match status" value="1"/>
</dbReference>
<evidence type="ECO:0000256" key="7">
    <source>
        <dbReference type="ARBA" id="ARBA00039099"/>
    </source>
</evidence>
<name>A0AA37F9J5_9ARCH</name>
<dbReference type="GO" id="GO:0002940">
    <property type="term" value="P:tRNA N2-guanine methylation"/>
    <property type="evidence" value="ECO:0007669"/>
    <property type="project" value="TreeGrafter"/>
</dbReference>
<dbReference type="Gene3D" id="3.30.56.70">
    <property type="entry name" value="N2,N2-dimethylguanosine tRNA methyltransferase, C-terminal domain"/>
    <property type="match status" value="1"/>
</dbReference>
<keyword evidence="10" id="KW-1185">Reference proteome</keyword>
<keyword evidence="6 8" id="KW-0694">RNA-binding</keyword>
<keyword evidence="3 8" id="KW-0808">Transferase</keyword>
<evidence type="ECO:0000256" key="4">
    <source>
        <dbReference type="ARBA" id="ARBA00022691"/>
    </source>
</evidence>
<evidence type="ECO:0000256" key="6">
    <source>
        <dbReference type="ARBA" id="ARBA00022884"/>
    </source>
</evidence>
<dbReference type="CDD" id="cd02440">
    <property type="entry name" value="AdoMet_MTases"/>
    <property type="match status" value="1"/>
</dbReference>
<evidence type="ECO:0000256" key="8">
    <source>
        <dbReference type="PROSITE-ProRule" id="PRU00958"/>
    </source>
</evidence>
<keyword evidence="2 8" id="KW-0489">Methyltransferase</keyword>
<dbReference type="Proteomes" id="UP000632195">
    <property type="component" value="Unassembled WGS sequence"/>
</dbReference>
<comment type="caution">
    <text evidence="9">The sequence shown here is derived from an EMBL/GenBank/DDBJ whole genome shotgun (WGS) entry which is preliminary data.</text>
</comment>
<dbReference type="EC" id="2.1.1.216" evidence="7"/>
<evidence type="ECO:0000256" key="5">
    <source>
        <dbReference type="ARBA" id="ARBA00022694"/>
    </source>
</evidence>
<dbReference type="PROSITE" id="PS51626">
    <property type="entry name" value="SAM_MT_TRM1"/>
    <property type="match status" value="1"/>
</dbReference>
<comment type="similarity">
    <text evidence="8">Belongs to the class I-like SAM-binding methyltransferase superfamily. Trm1 family.</text>
</comment>
<evidence type="ECO:0000256" key="2">
    <source>
        <dbReference type="ARBA" id="ARBA00022603"/>
    </source>
</evidence>
<evidence type="ECO:0000313" key="10">
    <source>
        <dbReference type="Proteomes" id="UP000632195"/>
    </source>
</evidence>
<dbReference type="GO" id="GO:0160104">
    <property type="term" value="F:tRNA (guanine(26)-N2)-dimethyltransferase activity"/>
    <property type="evidence" value="ECO:0007669"/>
    <property type="project" value="UniProtKB-EC"/>
</dbReference>
<keyword evidence="5 8" id="KW-0819">tRNA processing</keyword>
<dbReference type="Pfam" id="PF02005">
    <property type="entry name" value="TRM"/>
    <property type="match status" value="1"/>
</dbReference>
<dbReference type="RefSeq" id="WP_188680994.1">
    <property type="nucleotide sequence ID" value="NZ_BMNY01000001.1"/>
</dbReference>
<dbReference type="Gene3D" id="3.40.50.150">
    <property type="entry name" value="Vaccinia Virus protein VP39"/>
    <property type="match status" value="1"/>
</dbReference>
<evidence type="ECO:0000256" key="1">
    <source>
        <dbReference type="ARBA" id="ARBA00022555"/>
    </source>
</evidence>
<reference evidence="9" key="1">
    <citation type="journal article" date="2014" name="Int. J. Syst. Evol. Microbiol.">
        <title>Complete genome sequence of Corynebacterium casei LMG S-19264T (=DSM 44701T), isolated from a smear-ripened cheese.</title>
        <authorList>
            <consortium name="US DOE Joint Genome Institute (JGI-PGF)"/>
            <person name="Walter F."/>
            <person name="Albersmeier A."/>
            <person name="Kalinowski J."/>
            <person name="Ruckert C."/>
        </authorList>
    </citation>
    <scope>NUCLEOTIDE SEQUENCE</scope>
    <source>
        <strain evidence="9">JCM 13583</strain>
    </source>
</reference>
<keyword evidence="4 8" id="KW-0949">S-adenosyl-L-methionine</keyword>
<dbReference type="SUPFAM" id="SSF53335">
    <property type="entry name" value="S-adenosyl-L-methionine-dependent methyltransferases"/>
    <property type="match status" value="1"/>
</dbReference>
<dbReference type="InterPro" id="IPR029063">
    <property type="entry name" value="SAM-dependent_MTases_sf"/>
</dbReference>
<keyword evidence="1 8" id="KW-0820">tRNA-binding</keyword>
<evidence type="ECO:0000256" key="3">
    <source>
        <dbReference type="ARBA" id="ARBA00022679"/>
    </source>
</evidence>
<gene>
    <name evidence="9" type="ORF">GCM10007108_11100</name>
</gene>
<dbReference type="InterPro" id="IPR042296">
    <property type="entry name" value="tRNA_met_Trm1_C"/>
</dbReference>
<organism evidence="9 10">
    <name type="scientific">Thermogymnomonas acidicola</name>
    <dbReference type="NCBI Taxonomy" id="399579"/>
    <lineage>
        <taxon>Archaea</taxon>
        <taxon>Methanobacteriati</taxon>
        <taxon>Thermoplasmatota</taxon>
        <taxon>Thermoplasmata</taxon>
        <taxon>Thermoplasmatales</taxon>
        <taxon>Thermogymnomonas</taxon>
    </lineage>
</organism>
<protein>
    <recommendedName>
        <fullName evidence="7">tRNA (guanine(26)-N(2))-dimethyltransferase</fullName>
        <ecNumber evidence="7">2.1.1.216</ecNumber>
    </recommendedName>
</protein>
<sequence>MIVEEGSVKIYVPEEQPEKGPGRAVSGFYNRSQKLNRDVTLSLLSAVRPRVVLDGFSGTGVRAIRIGRELGLRVVAADTDRVACRLSEENARANGVDLEVLNESFNCVVERFSFDYIDIDPYGSCVPFADAALRCVRNGGILGITVTDLTALTGSSPRKTRRRYGSSVINDELRHESGIRVLLGYLARRAASYDRAIEPILSFWHSHYYRVFIRVREGAALADRCLSNVGMFNRKHHLLSFYGDIDEGPLWVAGMNDPAFLGRMDRSFLDRNGNRLLDTLLHEDSMPYFIEAVHLARHLRLSLPPISSFIDEIERAGAQAYRTHLSPTGVKVKGGAGTESVIVAYRNALSSGGV</sequence>
<proteinExistence type="inferred from homology"/>
<dbReference type="InterPro" id="IPR002905">
    <property type="entry name" value="Trm1"/>
</dbReference>
<evidence type="ECO:0000313" key="9">
    <source>
        <dbReference type="EMBL" id="GGM74916.1"/>
    </source>
</evidence>
<accession>A0AA37F9J5</accession>
<dbReference type="AlphaFoldDB" id="A0AA37F9J5"/>
<dbReference type="PANTHER" id="PTHR10631">
    <property type="entry name" value="N 2 ,N 2 -DIMETHYLGUANOSINE TRNA METHYLTRANSFERASE"/>
    <property type="match status" value="1"/>
</dbReference>
<reference evidence="9" key="2">
    <citation type="submission" date="2022-09" db="EMBL/GenBank/DDBJ databases">
        <authorList>
            <person name="Sun Q."/>
            <person name="Ohkuma M."/>
        </authorList>
    </citation>
    <scope>NUCLEOTIDE SEQUENCE</scope>
    <source>
        <strain evidence="9">JCM 13583</strain>
    </source>
</reference>